<accession>A0A7C8IML4</accession>
<dbReference type="InterPro" id="IPR029063">
    <property type="entry name" value="SAM-dependent_MTases_sf"/>
</dbReference>
<dbReference type="Pfam" id="PF00891">
    <property type="entry name" value="Methyltransf_2"/>
    <property type="match status" value="1"/>
</dbReference>
<dbReference type="EMBL" id="JAADJZ010000001">
    <property type="protein sequence ID" value="KAF2878030.1"/>
    <property type="molecule type" value="Genomic_DNA"/>
</dbReference>
<dbReference type="InterPro" id="IPR036388">
    <property type="entry name" value="WH-like_DNA-bd_sf"/>
</dbReference>
<keyword evidence="2 6" id="KW-0808">Transferase</keyword>
<evidence type="ECO:0000313" key="6">
    <source>
        <dbReference type="EMBL" id="KAF2878030.1"/>
    </source>
</evidence>
<evidence type="ECO:0000256" key="1">
    <source>
        <dbReference type="ARBA" id="ARBA00022603"/>
    </source>
</evidence>
<dbReference type="Proteomes" id="UP000481861">
    <property type="component" value="Unassembled WGS sequence"/>
</dbReference>
<keyword evidence="3" id="KW-0949">S-adenosyl-L-methionine</keyword>
<dbReference type="SUPFAM" id="SSF53335">
    <property type="entry name" value="S-adenosyl-L-methionine-dependent methyltransferases"/>
    <property type="match status" value="1"/>
</dbReference>
<evidence type="ECO:0000256" key="3">
    <source>
        <dbReference type="ARBA" id="ARBA00022691"/>
    </source>
</evidence>
<dbReference type="Gene3D" id="1.10.10.10">
    <property type="entry name" value="Winged helix-like DNA-binding domain superfamily/Winged helix DNA-binding domain"/>
    <property type="match status" value="1"/>
</dbReference>
<dbReference type="InterPro" id="IPR016461">
    <property type="entry name" value="COMT-like"/>
</dbReference>
<keyword evidence="7" id="KW-1185">Reference proteome</keyword>
<dbReference type="InterPro" id="IPR001077">
    <property type="entry name" value="COMT_C"/>
</dbReference>
<sequence length="346" mass="39157">MAGTADEQTRRRTIDALRDLQYALEPPEETMQRLLVSLDLKIFDMLSESEIPLSLDELAQRSGAGRILLGKVGLRCRIVGTGSDTFAGRFLRHQSSLGIIKETDKDEFTASTQRGIFPFQRSRPACTSGNEPIRGATKQRLTRPRETSYFNRFMYAQRSGMKNCFSFLPIDQECKDWPADQPVFVDVGGGTGQQCTTIKEKCPNLPGRVILQDLPAVIAEAKVPDDIETMAYDFFTPQPIKGAKYYYLRAIMHDHADDKCLEILKRVADAMSPKSILLLDEIVVPNKNVEWYVTQTDLAMMVQFSSTERTEDQWRELLGKAGLEVQKITTYTYTFRLSVIAAMKKE</sequence>
<reference evidence="6 7" key="1">
    <citation type="submission" date="2020-01" db="EMBL/GenBank/DDBJ databases">
        <authorList>
            <consortium name="DOE Joint Genome Institute"/>
            <person name="Haridas S."/>
            <person name="Albert R."/>
            <person name="Binder M."/>
            <person name="Bloem J."/>
            <person name="Labutti K."/>
            <person name="Salamov A."/>
            <person name="Andreopoulos B."/>
            <person name="Baker S.E."/>
            <person name="Barry K."/>
            <person name="Bills G."/>
            <person name="Bluhm B.H."/>
            <person name="Cannon C."/>
            <person name="Castanera R."/>
            <person name="Culley D.E."/>
            <person name="Daum C."/>
            <person name="Ezra D."/>
            <person name="Gonzalez J.B."/>
            <person name="Henrissat B."/>
            <person name="Kuo A."/>
            <person name="Liang C."/>
            <person name="Lipzen A."/>
            <person name="Lutzoni F."/>
            <person name="Magnuson J."/>
            <person name="Mondo S."/>
            <person name="Nolan M."/>
            <person name="Ohm R."/>
            <person name="Pangilinan J."/>
            <person name="Park H.-J.H."/>
            <person name="Ramirez L."/>
            <person name="Alfaro M."/>
            <person name="Sun H."/>
            <person name="Tritt A."/>
            <person name="Yoshinaga Y."/>
            <person name="Zwiers L.-H.L."/>
            <person name="Turgeon B.G."/>
            <person name="Goodwin S.B."/>
            <person name="Spatafora J.W."/>
            <person name="Crous P.W."/>
            <person name="Grigoriev I.V."/>
        </authorList>
    </citation>
    <scope>NUCLEOTIDE SEQUENCE [LARGE SCALE GENOMIC DNA]</scope>
    <source>
        <strain evidence="6 7">CBS 611.86</strain>
    </source>
</reference>
<gene>
    <name evidence="6" type="ORF">BDV95DRAFT_624621</name>
</gene>
<dbReference type="PANTHER" id="PTHR43712">
    <property type="entry name" value="PUTATIVE (AFU_ORTHOLOGUE AFUA_4G14580)-RELATED"/>
    <property type="match status" value="1"/>
</dbReference>
<proteinExistence type="predicted"/>
<feature type="domain" description="O-methyltransferase C-terminal" evidence="5">
    <location>
        <begin position="183"/>
        <end position="323"/>
    </location>
</feature>
<protein>
    <submittedName>
        <fullName evidence="6">O-methyltransferase-domain-containing protein</fullName>
    </submittedName>
</protein>
<evidence type="ECO:0000313" key="7">
    <source>
        <dbReference type="Proteomes" id="UP000481861"/>
    </source>
</evidence>
<evidence type="ECO:0000259" key="5">
    <source>
        <dbReference type="Pfam" id="PF00891"/>
    </source>
</evidence>
<dbReference type="GO" id="GO:0008171">
    <property type="term" value="F:O-methyltransferase activity"/>
    <property type="evidence" value="ECO:0007669"/>
    <property type="project" value="InterPro"/>
</dbReference>
<dbReference type="PIRSF" id="PIRSF005739">
    <property type="entry name" value="O-mtase"/>
    <property type="match status" value="1"/>
</dbReference>
<keyword evidence="1 6" id="KW-0489">Methyltransferase</keyword>
<name>A0A7C8IML4_9PLEO</name>
<comment type="caution">
    <text evidence="6">The sequence shown here is derived from an EMBL/GenBank/DDBJ whole genome shotgun (WGS) entry which is preliminary data.</text>
</comment>
<evidence type="ECO:0000256" key="2">
    <source>
        <dbReference type="ARBA" id="ARBA00022679"/>
    </source>
</evidence>
<dbReference type="Gene3D" id="3.40.50.150">
    <property type="entry name" value="Vaccinia Virus protein VP39"/>
    <property type="match status" value="1"/>
</dbReference>
<dbReference type="GO" id="GO:0032259">
    <property type="term" value="P:methylation"/>
    <property type="evidence" value="ECO:0007669"/>
    <property type="project" value="UniProtKB-KW"/>
</dbReference>
<dbReference type="PROSITE" id="PS51683">
    <property type="entry name" value="SAM_OMT_II"/>
    <property type="match status" value="1"/>
</dbReference>
<evidence type="ECO:0000256" key="4">
    <source>
        <dbReference type="PIRSR" id="PIRSR005739-1"/>
    </source>
</evidence>
<dbReference type="PANTHER" id="PTHR43712:SF1">
    <property type="entry name" value="HYPOTHETICAL O-METHYLTRANSFERASE (EUROFUNG)-RELATED"/>
    <property type="match status" value="1"/>
</dbReference>
<dbReference type="OrthoDB" id="2410195at2759"/>
<feature type="active site" description="Proton acceptor" evidence="4">
    <location>
        <position position="253"/>
    </location>
</feature>
<dbReference type="AlphaFoldDB" id="A0A7C8IML4"/>
<organism evidence="6 7">
    <name type="scientific">Massariosphaeria phaeospora</name>
    <dbReference type="NCBI Taxonomy" id="100035"/>
    <lineage>
        <taxon>Eukaryota</taxon>
        <taxon>Fungi</taxon>
        <taxon>Dikarya</taxon>
        <taxon>Ascomycota</taxon>
        <taxon>Pezizomycotina</taxon>
        <taxon>Dothideomycetes</taxon>
        <taxon>Pleosporomycetidae</taxon>
        <taxon>Pleosporales</taxon>
        <taxon>Pleosporales incertae sedis</taxon>
        <taxon>Massariosphaeria</taxon>
    </lineage>
</organism>